<keyword evidence="1" id="KW-0969">Cilium</keyword>
<protein>
    <submittedName>
        <fullName evidence="1">Flagellar operon protein (TIGR03826 family)</fullName>
    </submittedName>
</protein>
<dbReference type="InterPro" id="IPR022258">
    <property type="entry name" value="Flagellar_operon_YvyF"/>
</dbReference>
<dbReference type="Proteomes" id="UP000531594">
    <property type="component" value="Unassembled WGS sequence"/>
</dbReference>
<proteinExistence type="predicted"/>
<sequence length="142" mass="16771">MPDLVDCPNCGSIYVKNKFRDVCDACYKEEEKQFDLVYKFLRVRENRAATIPRVIEETGIDEDLLLKFIRTGRLKIATFPNLGYPCEKCGTLIKKGKLCDDCADELRKDLEFFNKEEKRKKELEEREKRGTYLTNGLRKREY</sequence>
<name>A0A7X0HUW4_9BACI</name>
<dbReference type="AlphaFoldDB" id="A0A7X0HUW4"/>
<reference evidence="1 2" key="1">
    <citation type="submission" date="2020-08" db="EMBL/GenBank/DDBJ databases">
        <title>Genomic Encyclopedia of Type Strains, Phase IV (KMG-IV): sequencing the most valuable type-strain genomes for metagenomic binning, comparative biology and taxonomic classification.</title>
        <authorList>
            <person name="Goeker M."/>
        </authorList>
    </citation>
    <scope>NUCLEOTIDE SEQUENCE [LARGE SCALE GENOMIC DNA]</scope>
    <source>
        <strain evidence="1 2">DSM 5391</strain>
    </source>
</reference>
<accession>A0A7X0HUW4</accession>
<evidence type="ECO:0000313" key="1">
    <source>
        <dbReference type="EMBL" id="MBB6447278.1"/>
    </source>
</evidence>
<keyword evidence="2" id="KW-1185">Reference proteome</keyword>
<evidence type="ECO:0000313" key="2">
    <source>
        <dbReference type="Proteomes" id="UP000531594"/>
    </source>
</evidence>
<dbReference type="NCBIfam" id="TIGR03826">
    <property type="entry name" value="YvyF"/>
    <property type="match status" value="1"/>
</dbReference>
<keyword evidence="1" id="KW-0966">Cell projection</keyword>
<keyword evidence="1" id="KW-0282">Flagellum</keyword>
<dbReference type="EMBL" id="JACHGK010000019">
    <property type="protein sequence ID" value="MBB6447278.1"/>
    <property type="molecule type" value="Genomic_DNA"/>
</dbReference>
<organism evidence="1 2">
    <name type="scientific">Bacillus benzoevorans</name>
    <dbReference type="NCBI Taxonomy" id="1456"/>
    <lineage>
        <taxon>Bacteria</taxon>
        <taxon>Bacillati</taxon>
        <taxon>Bacillota</taxon>
        <taxon>Bacilli</taxon>
        <taxon>Bacillales</taxon>
        <taxon>Bacillaceae</taxon>
        <taxon>Bacillus</taxon>
    </lineage>
</organism>
<comment type="caution">
    <text evidence="1">The sequence shown here is derived from an EMBL/GenBank/DDBJ whole genome shotgun (WGS) entry which is preliminary data.</text>
</comment>
<gene>
    <name evidence="1" type="ORF">HNR53_003958</name>
</gene>
<dbReference type="RefSeq" id="WP_184529080.1">
    <property type="nucleotide sequence ID" value="NZ_JACHGK010000019.1"/>
</dbReference>